<dbReference type="Proteomes" id="UP000192257">
    <property type="component" value="Unassembled WGS sequence"/>
</dbReference>
<organism evidence="2 3">
    <name type="scientific">Trypanosoma theileri</name>
    <dbReference type="NCBI Taxonomy" id="67003"/>
    <lineage>
        <taxon>Eukaryota</taxon>
        <taxon>Discoba</taxon>
        <taxon>Euglenozoa</taxon>
        <taxon>Kinetoplastea</taxon>
        <taxon>Metakinetoplastina</taxon>
        <taxon>Trypanosomatida</taxon>
        <taxon>Trypanosomatidae</taxon>
        <taxon>Trypanosoma</taxon>
    </lineage>
</organism>
<name>A0A1X0NSH8_9TRYP</name>
<reference evidence="2 3" key="1">
    <citation type="submission" date="2017-03" db="EMBL/GenBank/DDBJ databases">
        <title>An alternative strategy for trypanosome survival in the mammalian bloodstream revealed through genome and transcriptome analysis of the ubiquitous bovine parasite Trypanosoma (Megatrypanum) theileri.</title>
        <authorList>
            <person name="Kelly S."/>
            <person name="Ivens A."/>
            <person name="Mott A."/>
            <person name="O'Neill E."/>
            <person name="Emms D."/>
            <person name="Macleod O."/>
            <person name="Voorheis P."/>
            <person name="Matthews J."/>
            <person name="Matthews K."/>
            <person name="Carrington M."/>
        </authorList>
    </citation>
    <scope>NUCLEOTIDE SEQUENCE [LARGE SCALE GENOMIC DNA]</scope>
    <source>
        <strain evidence="2">Edinburgh</strain>
    </source>
</reference>
<accession>A0A1X0NSH8</accession>
<feature type="transmembrane region" description="Helical" evidence="1">
    <location>
        <begin position="185"/>
        <end position="203"/>
    </location>
</feature>
<proteinExistence type="predicted"/>
<dbReference type="RefSeq" id="XP_028881205.1">
    <property type="nucleotide sequence ID" value="XM_029027350.1"/>
</dbReference>
<dbReference type="AlphaFoldDB" id="A0A1X0NSH8"/>
<protein>
    <submittedName>
        <fullName evidence="2">Uncharacterized protein</fullName>
    </submittedName>
</protein>
<evidence type="ECO:0000313" key="3">
    <source>
        <dbReference type="Proteomes" id="UP000192257"/>
    </source>
</evidence>
<keyword evidence="1" id="KW-0472">Membrane</keyword>
<keyword evidence="1" id="KW-0812">Transmembrane</keyword>
<sequence>MLGEEEWCVVGTYRWRPFYQDYNNSGEGGLFEDVTPPDDVPIILYDAKEEKGDMLAPRYVAAKVSIPQTSDRKVKVFPGSADVSTKTPVVPLDPSLNCRETVSTSGVSSHTKKGPPLVVATTLPQPLHTIFVLPFAILLADIAIAAAGVTTVPTSPALIATSCLLVIAPDVVVIGLILRRGRVSTAVAIHLALWPSVAFLFIFPFVSMIFVVHMFFSFVLLVFLFRLRLSTHTTFVRFN</sequence>
<gene>
    <name evidence="2" type="ORF">TM35_000231100</name>
</gene>
<dbReference type="OrthoDB" id="270291at2759"/>
<dbReference type="VEuPathDB" id="TriTrypDB:TM35_000231100"/>
<dbReference type="EMBL" id="NBCO01000023">
    <property type="protein sequence ID" value="ORC87139.1"/>
    <property type="molecule type" value="Genomic_DNA"/>
</dbReference>
<comment type="caution">
    <text evidence="2">The sequence shown here is derived from an EMBL/GenBank/DDBJ whole genome shotgun (WGS) entry which is preliminary data.</text>
</comment>
<evidence type="ECO:0000256" key="1">
    <source>
        <dbReference type="SAM" id="Phobius"/>
    </source>
</evidence>
<feature type="transmembrane region" description="Helical" evidence="1">
    <location>
        <begin position="157"/>
        <end position="178"/>
    </location>
</feature>
<evidence type="ECO:0000313" key="2">
    <source>
        <dbReference type="EMBL" id="ORC87139.1"/>
    </source>
</evidence>
<keyword evidence="3" id="KW-1185">Reference proteome</keyword>
<feature type="transmembrane region" description="Helical" evidence="1">
    <location>
        <begin position="209"/>
        <end position="227"/>
    </location>
</feature>
<keyword evidence="1" id="KW-1133">Transmembrane helix</keyword>
<feature type="transmembrane region" description="Helical" evidence="1">
    <location>
        <begin position="130"/>
        <end position="151"/>
    </location>
</feature>
<dbReference type="GeneID" id="39987130"/>